<dbReference type="EMBL" id="BAABCR010000001">
    <property type="protein sequence ID" value="GAA4021783.1"/>
    <property type="molecule type" value="Genomic_DNA"/>
</dbReference>
<feature type="signal peptide" evidence="4">
    <location>
        <begin position="1"/>
        <end position="20"/>
    </location>
</feature>
<dbReference type="Proteomes" id="UP001500968">
    <property type="component" value="Unassembled WGS sequence"/>
</dbReference>
<reference evidence="6" key="1">
    <citation type="journal article" date="2019" name="Int. J. Syst. Evol. Microbiol.">
        <title>The Global Catalogue of Microorganisms (GCM) 10K type strain sequencing project: providing services to taxonomists for standard genome sequencing and annotation.</title>
        <authorList>
            <consortium name="The Broad Institute Genomics Platform"/>
            <consortium name="The Broad Institute Genome Sequencing Center for Infectious Disease"/>
            <person name="Wu L."/>
            <person name="Ma J."/>
        </authorList>
    </citation>
    <scope>NUCLEOTIDE SEQUENCE [LARGE SCALE GENOMIC DNA]</scope>
    <source>
        <strain evidence="6">JCM 17064</strain>
    </source>
</reference>
<evidence type="ECO:0000256" key="1">
    <source>
        <dbReference type="ARBA" id="ARBA00022737"/>
    </source>
</evidence>
<dbReference type="PROSITE" id="PS50005">
    <property type="entry name" value="TPR"/>
    <property type="match status" value="1"/>
</dbReference>
<dbReference type="InterPro" id="IPR019734">
    <property type="entry name" value="TPR_rpt"/>
</dbReference>
<name>A0ABP7T6V0_9FLAO</name>
<dbReference type="Gene3D" id="1.25.40.10">
    <property type="entry name" value="Tetratricopeptide repeat domain"/>
    <property type="match status" value="1"/>
</dbReference>
<dbReference type="SUPFAM" id="SSF48452">
    <property type="entry name" value="TPR-like"/>
    <property type="match status" value="2"/>
</dbReference>
<evidence type="ECO:0000256" key="4">
    <source>
        <dbReference type="SAM" id="SignalP"/>
    </source>
</evidence>
<keyword evidence="4" id="KW-0732">Signal</keyword>
<evidence type="ECO:0008006" key="7">
    <source>
        <dbReference type="Google" id="ProtNLM"/>
    </source>
</evidence>
<evidence type="ECO:0000256" key="3">
    <source>
        <dbReference type="PROSITE-ProRule" id="PRU00339"/>
    </source>
</evidence>
<feature type="repeat" description="TPR" evidence="3">
    <location>
        <begin position="319"/>
        <end position="352"/>
    </location>
</feature>
<evidence type="ECO:0000256" key="2">
    <source>
        <dbReference type="ARBA" id="ARBA00022803"/>
    </source>
</evidence>
<gene>
    <name evidence="5" type="ORF">GCM10022386_00950</name>
</gene>
<evidence type="ECO:0000313" key="6">
    <source>
        <dbReference type="Proteomes" id="UP001500968"/>
    </source>
</evidence>
<evidence type="ECO:0000313" key="5">
    <source>
        <dbReference type="EMBL" id="GAA4021783.1"/>
    </source>
</evidence>
<proteinExistence type="predicted"/>
<keyword evidence="1" id="KW-0677">Repeat</keyword>
<keyword evidence="6" id="KW-1185">Reference proteome</keyword>
<dbReference type="PANTHER" id="PTHR44227:SF3">
    <property type="entry name" value="PROTEIN O-MANNOSYL-TRANSFERASE TMTC4"/>
    <property type="match status" value="1"/>
</dbReference>
<dbReference type="SMART" id="SM00028">
    <property type="entry name" value="TPR"/>
    <property type="match status" value="2"/>
</dbReference>
<keyword evidence="2 3" id="KW-0802">TPR repeat</keyword>
<accession>A0ABP7T6V0</accession>
<dbReference type="PANTHER" id="PTHR44227">
    <property type="match status" value="1"/>
</dbReference>
<organism evidence="5 6">
    <name type="scientific">Flavobacterium cheonhonense</name>
    <dbReference type="NCBI Taxonomy" id="706185"/>
    <lineage>
        <taxon>Bacteria</taxon>
        <taxon>Pseudomonadati</taxon>
        <taxon>Bacteroidota</taxon>
        <taxon>Flavobacteriia</taxon>
        <taxon>Flavobacteriales</taxon>
        <taxon>Flavobacteriaceae</taxon>
        <taxon>Flavobacterium</taxon>
    </lineage>
</organism>
<dbReference type="InterPro" id="IPR052346">
    <property type="entry name" value="O-mannosyl-transferase_TMTC"/>
</dbReference>
<sequence length="442" mass="50138">MKIRHLVLASAMIVSFSSFAQKDEMKGLKKIYDKQALTDKDIVEYKATLVKAEPLMTAAAESDKVYFDYYKAVAPFLEMKVAYTKPENAGNAKLANNYFTPEKIELLAKNLNAVKEFEKKSGKALLTKSIDDGVAQAKPFIVNYAVGLGEEKKYKEAGNVLYSAYQMDKNDPDKLFYAASFAVNARDYDSALVYYYELKQINYTGETTVFWAYNKASKQEETFNSKSEREIFIKSGTHEKPRDEKTPSKRGEIYKNIALILVEKGKVEEAKAAVTEARNANPEDSSLILTEADLYLKVNDFDTYTKLVNQALANDPNNVDLVYNLGVISGNANKVADAEKYYRRALEINPNYFNANLNLAELLLRADEKFVNEMNKLGTSEKDNKRYEVLKAEREKNFKAVLPYLEKAYELQPDNDAAKKTLMSVYNALEMTDKYKALKAKQ</sequence>
<dbReference type="RefSeq" id="WP_324690871.1">
    <property type="nucleotide sequence ID" value="NZ_BAABCR010000001.1"/>
</dbReference>
<dbReference type="InterPro" id="IPR011990">
    <property type="entry name" value="TPR-like_helical_dom_sf"/>
</dbReference>
<comment type="caution">
    <text evidence="5">The sequence shown here is derived from an EMBL/GenBank/DDBJ whole genome shotgun (WGS) entry which is preliminary data.</text>
</comment>
<feature type="chain" id="PRO_5046611266" description="Tetratricopeptide repeat protein" evidence="4">
    <location>
        <begin position="21"/>
        <end position="442"/>
    </location>
</feature>
<dbReference type="Pfam" id="PF13432">
    <property type="entry name" value="TPR_16"/>
    <property type="match status" value="1"/>
</dbReference>
<protein>
    <recommendedName>
        <fullName evidence="7">Tetratricopeptide repeat protein</fullName>
    </recommendedName>
</protein>